<dbReference type="Proteomes" id="UP000026962">
    <property type="component" value="Chromosome 6"/>
</dbReference>
<reference evidence="4" key="1">
    <citation type="submission" date="2015-04" db="UniProtKB">
        <authorList>
            <consortium name="EnsemblPlants"/>
        </authorList>
    </citation>
    <scope>IDENTIFICATION</scope>
</reference>
<evidence type="ECO:0000259" key="3">
    <source>
        <dbReference type="PROSITE" id="PS51767"/>
    </source>
</evidence>
<dbReference type="InterPro" id="IPR032799">
    <property type="entry name" value="TAXi_C"/>
</dbReference>
<dbReference type="eggNOG" id="KOG1339">
    <property type="taxonomic scope" value="Eukaryota"/>
</dbReference>
<sequence>MASYVSLCVLLCLLLLLAPRLGSSYRINTYTHDGWHYVIGSPADPRRPETTMTKKAWMVQWILDFDPEGSPLLNPPCQCQPCAGRRSSSRLPVLHRMSPCSPLGAARNHDKPSTTAPDGYVFRRDALRLHSLFRHDSTTTDYPAPAPSPSSDDLTIPATGNPLGSLPGAFEYHVVVGLGTPAQMLTVGFDTATQGATLLQCKPCASACGGQAFDPSLSSTAFSVPCGSPDCPFSSCSGAGCTVAVTKNGGALVGNATFVMDTFAFSPSAFVLDFRFACLEMGFTTVDHSSGILDLSRERHSLASRAPSSPDTVAFTYCLPSSKDSEGFLSIGATRPELSGKNASYATLRSSAAHPTRYVVKLAGIGLGGPDNLPIPAAALPGGECDSLLDLHATFTYLRPEIYAVLRDGFRSRMRSYRAAPPVGELDTCYDFTGLKFYLVPTVILKLDGGASLELSLDQMMYFEDQGNFFSVGCLAFAAAPPGATAVAVIGTLAQATTEVVYDVSGGKVGHIVLRSTRKPQPSPSKSSIPSDANTMPLVHRRGIRSAFGGARRDENGQPNADDVFDRDALRLRSLFALPKQLGGTEAEAGGGPAPTPAAAGGVTVTPMVAPISVAPGALEYRVLAGYGSPAQQFPVAFDTNFGVSVLRCKPCFAGAPCDLAFDPSRSSSFAAVPCGSPECAVECTGTSCPFTIQFGNVTVANGTLVRDTLTLSPSATFARFTFGCIEVGADADTFDGAVGLIDLSRSSHSLASRAISNGATTVAFSYCLPSSSSMSSRGFLSVGASRPEYTGGDIKYAPLSSNPNHPNSYFVELVGISVGGEVLPVPPAVFTAHGTLLETATEFTFLAPAAYAALRDEFRKEMAPYPAAQPFRVLDTCYNLTGLSSFAVPAVALKFAGGTELELDVQQMMYFTDPSNMFSVGCLAFAAAPLPAFPVSVIGTLAQTSTEVVYDVRGGRPLPPPSSFAFFFFFLTSAIHTTPAATLEGPRISLFAAPMTFHGPRHRKQSTTSSVDVSHRDGRRLRSLFAAVQSGSNAADAAAPAPAPVSSGVTIPATGTPTPVRGAPGFHDYTVVVSYGTPAQQLAMAFDTGLGISLVRCAACRPGAPCDDLAFDPSRSSTFAPVPCGSPDCRSGCSSGSTPACPLTFPFLSGAVVQDVLTLTPSASVDDFTFGCVEGSSGGPAITPPLGAAGLLDLSRDSRSLASRLAADAGGTFSYCLPLSTTSSHGFLAIGEADVPHNRSARVTAVAPLVYDPDFPNHYVIDLAGVSLGGRDLPIPPSAATASAAMNAMVLDTTLSYTYLKPSLYAVLRDAFRRDMARYPRAPAMGDLDTCYNFTGVQHEVVIPLVHLRFRGISGDGQVLGLGADQMFYMSQPGNFFSVTCLAFAALPSDGDDAPAPAPLAMVMGTLAQSSMEVVHDVPGGKIGFIPGCC</sequence>
<dbReference type="FunFam" id="2.40.70.10:FF:000154">
    <property type="entry name" value="Aspartic proteinase nepenthesin-2"/>
    <property type="match status" value="1"/>
</dbReference>
<dbReference type="PROSITE" id="PS51767">
    <property type="entry name" value="PEPTIDASE_A1"/>
    <property type="match status" value="3"/>
</dbReference>
<dbReference type="PANTHER" id="PTHR13683">
    <property type="entry name" value="ASPARTYL PROTEASES"/>
    <property type="match status" value="1"/>
</dbReference>
<evidence type="ECO:0000313" key="5">
    <source>
        <dbReference type="Proteomes" id="UP000026962"/>
    </source>
</evidence>
<organism evidence="4">
    <name type="scientific">Oryza punctata</name>
    <name type="common">Red rice</name>
    <dbReference type="NCBI Taxonomy" id="4537"/>
    <lineage>
        <taxon>Eukaryota</taxon>
        <taxon>Viridiplantae</taxon>
        <taxon>Streptophyta</taxon>
        <taxon>Embryophyta</taxon>
        <taxon>Tracheophyta</taxon>
        <taxon>Spermatophyta</taxon>
        <taxon>Magnoliopsida</taxon>
        <taxon>Liliopsida</taxon>
        <taxon>Poales</taxon>
        <taxon>Poaceae</taxon>
        <taxon>BOP clade</taxon>
        <taxon>Oryzoideae</taxon>
        <taxon>Oryzeae</taxon>
        <taxon>Oryzinae</taxon>
        <taxon>Oryza</taxon>
    </lineage>
</organism>
<name>A0A0E0LAV4_ORYPU</name>
<feature type="domain" description="Peptidase A1" evidence="3">
    <location>
        <begin position="621"/>
        <end position="962"/>
    </location>
</feature>
<dbReference type="STRING" id="4537.A0A0E0LAV4"/>
<feature type="signal peptide" evidence="2">
    <location>
        <begin position="1"/>
        <end position="24"/>
    </location>
</feature>
<dbReference type="GO" id="GO:0006508">
    <property type="term" value="P:proteolysis"/>
    <property type="evidence" value="ECO:0007669"/>
    <property type="project" value="InterPro"/>
</dbReference>
<accession>A0A0E0LAV4</accession>
<keyword evidence="2" id="KW-0732">Signal</keyword>
<dbReference type="Pfam" id="PF14543">
    <property type="entry name" value="TAXi_N"/>
    <property type="match status" value="3"/>
</dbReference>
<dbReference type="OMA" id="YCLPSGN"/>
<dbReference type="FunFam" id="2.40.70.10:FF:000049">
    <property type="entry name" value="Aspartyl protease AED1"/>
    <property type="match status" value="1"/>
</dbReference>
<reference evidence="4" key="2">
    <citation type="submission" date="2018-05" db="EMBL/GenBank/DDBJ databases">
        <title>OpunRS2 (Oryza punctata Reference Sequence Version 2).</title>
        <authorList>
            <person name="Zhang J."/>
            <person name="Kudrna D."/>
            <person name="Lee S."/>
            <person name="Talag J."/>
            <person name="Welchert J."/>
            <person name="Wing R.A."/>
        </authorList>
    </citation>
    <scope>NUCLEOTIDE SEQUENCE [LARGE SCALE GENOMIC DNA]</scope>
</reference>
<dbReference type="InterPro" id="IPR033121">
    <property type="entry name" value="PEPTIDASE_A1"/>
</dbReference>
<keyword evidence="5" id="KW-1185">Reference proteome</keyword>
<dbReference type="InterPro" id="IPR032861">
    <property type="entry name" value="TAXi_N"/>
</dbReference>
<dbReference type="Gene3D" id="2.40.70.10">
    <property type="entry name" value="Acid Proteases"/>
    <property type="match status" value="6"/>
</dbReference>
<dbReference type="GO" id="GO:0004190">
    <property type="term" value="F:aspartic-type endopeptidase activity"/>
    <property type="evidence" value="ECO:0007669"/>
    <property type="project" value="InterPro"/>
</dbReference>
<dbReference type="InterPro" id="IPR021109">
    <property type="entry name" value="Peptidase_aspartic_dom_sf"/>
</dbReference>
<dbReference type="EnsemblPlants" id="OPUNC06G11620.1">
    <property type="protein sequence ID" value="OPUNC06G11620.1"/>
    <property type="gene ID" value="OPUNC06G11620"/>
</dbReference>
<evidence type="ECO:0000256" key="2">
    <source>
        <dbReference type="SAM" id="SignalP"/>
    </source>
</evidence>
<dbReference type="Pfam" id="PF14541">
    <property type="entry name" value="TAXi_C"/>
    <property type="match status" value="3"/>
</dbReference>
<evidence type="ECO:0000313" key="4">
    <source>
        <dbReference type="EnsemblPlants" id="OPUNC06G11620.1"/>
    </source>
</evidence>
<feature type="domain" description="Peptidase A1" evidence="3">
    <location>
        <begin position="1070"/>
        <end position="1427"/>
    </location>
</feature>
<protein>
    <recommendedName>
        <fullName evidence="3">Peptidase A1 domain-containing protein</fullName>
    </recommendedName>
</protein>
<dbReference type="PANTHER" id="PTHR13683:SF846">
    <property type="entry name" value="PEPTIDASE A1 DOMAIN-CONTAINING PROTEIN"/>
    <property type="match status" value="1"/>
</dbReference>
<proteinExistence type="inferred from homology"/>
<feature type="domain" description="Peptidase A1" evidence="3">
    <location>
        <begin position="172"/>
        <end position="512"/>
    </location>
</feature>
<evidence type="ECO:0000256" key="1">
    <source>
        <dbReference type="ARBA" id="ARBA00007447"/>
    </source>
</evidence>
<dbReference type="SUPFAM" id="SSF50630">
    <property type="entry name" value="Acid proteases"/>
    <property type="match status" value="3"/>
</dbReference>
<dbReference type="InterPro" id="IPR001461">
    <property type="entry name" value="Aspartic_peptidase_A1"/>
</dbReference>
<comment type="similarity">
    <text evidence="1">Belongs to the peptidase A1 family.</text>
</comment>
<feature type="chain" id="PRO_5002366279" description="Peptidase A1 domain-containing protein" evidence="2">
    <location>
        <begin position="25"/>
        <end position="1431"/>
    </location>
</feature>
<dbReference type="HOGENOM" id="CLU_252468_0_0_1"/>
<dbReference type="Gramene" id="OPUNC06G11620.1">
    <property type="protein sequence ID" value="OPUNC06G11620.1"/>
    <property type="gene ID" value="OPUNC06G11620"/>
</dbReference>